<organism evidence="1 2">
    <name type="scientific">Candidatus Dojkabacteria bacterium</name>
    <dbReference type="NCBI Taxonomy" id="2099670"/>
    <lineage>
        <taxon>Bacteria</taxon>
        <taxon>Candidatus Dojkabacteria</taxon>
    </lineage>
</organism>
<comment type="caution">
    <text evidence="1">The sequence shown here is derived from an EMBL/GenBank/DDBJ whole genome shotgun (WGS) entry which is preliminary data.</text>
</comment>
<dbReference type="AlphaFoldDB" id="A0A5C7J338"/>
<accession>A0A5C7J338</accession>
<protein>
    <submittedName>
        <fullName evidence="1">Uncharacterized protein</fullName>
    </submittedName>
</protein>
<evidence type="ECO:0000313" key="2">
    <source>
        <dbReference type="Proteomes" id="UP000321026"/>
    </source>
</evidence>
<reference evidence="1 2" key="1">
    <citation type="submission" date="2018-09" db="EMBL/GenBank/DDBJ databases">
        <title>Metagenome Assembled Genomes from an Advanced Water Purification Facility.</title>
        <authorList>
            <person name="Stamps B.W."/>
            <person name="Spear J.R."/>
        </authorList>
    </citation>
    <scope>NUCLEOTIDE SEQUENCE [LARGE SCALE GENOMIC DNA]</scope>
    <source>
        <strain evidence="1">Bin_63_2</strain>
    </source>
</reference>
<proteinExistence type="predicted"/>
<dbReference type="EMBL" id="SSDS01000092">
    <property type="protein sequence ID" value="TXG75941.1"/>
    <property type="molecule type" value="Genomic_DNA"/>
</dbReference>
<sequence>MEKKLFYIPARKRIVSLENSHKYRLYDFYKECIEIPNDPIMNIEFTVNDSQYITVQYKIGNTVVNVVSKTDPNHIIKNCSIDDGTAYGPFLWAKVTNGMELVKVGTDLFRKAQKKYEDEHRKRIRKFIVGGIYKWRGSEYQYLGICKYYRQSINSISMHQYNRDTTATIELCESPIWLNLKYNNFHPFKCPRIYEQLSKEELDVNAVLSKHRVNIDNTDRYQHLSIAKTIHVKELTGNIKEYIDKFTNGKRTFKGY</sequence>
<gene>
    <name evidence="1" type="ORF">E6Q11_05880</name>
</gene>
<evidence type="ECO:0000313" key="1">
    <source>
        <dbReference type="EMBL" id="TXG75941.1"/>
    </source>
</evidence>
<name>A0A5C7J338_9BACT</name>
<dbReference type="Proteomes" id="UP000321026">
    <property type="component" value="Unassembled WGS sequence"/>
</dbReference>